<dbReference type="Pfam" id="PF03060">
    <property type="entry name" value="NMO"/>
    <property type="match status" value="2"/>
</dbReference>
<dbReference type="NCBIfam" id="TIGR02727">
    <property type="entry name" value="MTHFS_bact"/>
    <property type="match status" value="1"/>
</dbReference>
<keyword evidence="3" id="KW-0560">Oxidoreductase</keyword>
<dbReference type="SUPFAM" id="SSF51412">
    <property type="entry name" value="Inosine monophosphate dehydrogenase (IMPDH)"/>
    <property type="match status" value="1"/>
</dbReference>
<evidence type="ECO:0000256" key="3">
    <source>
        <dbReference type="ARBA" id="ARBA00023002"/>
    </source>
</evidence>
<dbReference type="CDD" id="cd04730">
    <property type="entry name" value="NPD_like"/>
    <property type="match status" value="1"/>
</dbReference>
<evidence type="ECO:0000313" key="4">
    <source>
        <dbReference type="EMBL" id="HIR62909.1"/>
    </source>
</evidence>
<dbReference type="PANTHER" id="PTHR32332">
    <property type="entry name" value="2-NITROPROPANE DIOXYGENASE"/>
    <property type="match status" value="1"/>
</dbReference>
<reference evidence="4" key="2">
    <citation type="journal article" date="2021" name="PeerJ">
        <title>Extensive microbial diversity within the chicken gut microbiome revealed by metagenomics and culture.</title>
        <authorList>
            <person name="Gilroy R."/>
            <person name="Ravi A."/>
            <person name="Getino M."/>
            <person name="Pursley I."/>
            <person name="Horton D.L."/>
            <person name="Alikhan N.F."/>
            <person name="Baker D."/>
            <person name="Gharbi K."/>
            <person name="Hall N."/>
            <person name="Watson M."/>
            <person name="Adriaenssens E.M."/>
            <person name="Foster-Nyarko E."/>
            <person name="Jarju S."/>
            <person name="Secka A."/>
            <person name="Antonio M."/>
            <person name="Oren A."/>
            <person name="Chaudhuri R.R."/>
            <person name="La Ragione R."/>
            <person name="Hildebrand F."/>
            <person name="Pallen M.J."/>
        </authorList>
    </citation>
    <scope>NUCLEOTIDE SEQUENCE</scope>
    <source>
        <strain evidence="4">ChiHjej13B12-12457</strain>
    </source>
</reference>
<accession>A0A9D1E183</accession>
<dbReference type="GO" id="GO:0018580">
    <property type="term" value="F:nitronate monooxygenase activity"/>
    <property type="evidence" value="ECO:0007669"/>
    <property type="project" value="InterPro"/>
</dbReference>
<dbReference type="GO" id="GO:0030272">
    <property type="term" value="F:5-formyltetrahydrofolate cyclo-ligase activity"/>
    <property type="evidence" value="ECO:0007669"/>
    <property type="project" value="UniProtKB-EC"/>
</dbReference>
<gene>
    <name evidence="4" type="ORF">IAC94_05245</name>
</gene>
<dbReference type="EC" id="6.3.3.2" evidence="4"/>
<name>A0A9D1E183_9BACT</name>
<dbReference type="SUPFAM" id="SSF100950">
    <property type="entry name" value="NagB/RpiA/CoA transferase-like"/>
    <property type="match status" value="1"/>
</dbReference>
<evidence type="ECO:0000256" key="1">
    <source>
        <dbReference type="ARBA" id="ARBA00022630"/>
    </source>
</evidence>
<dbReference type="InterPro" id="IPR004136">
    <property type="entry name" value="NMO"/>
</dbReference>
<dbReference type="Pfam" id="PF01812">
    <property type="entry name" value="5-FTHF_cyc-lig"/>
    <property type="match status" value="1"/>
</dbReference>
<dbReference type="Gene3D" id="3.40.50.10420">
    <property type="entry name" value="NagB/RpiA/CoA transferase-like"/>
    <property type="match status" value="1"/>
</dbReference>
<dbReference type="EMBL" id="DVHI01000066">
    <property type="protein sequence ID" value="HIR62909.1"/>
    <property type="molecule type" value="Genomic_DNA"/>
</dbReference>
<dbReference type="Proteomes" id="UP000886744">
    <property type="component" value="Unassembled WGS sequence"/>
</dbReference>
<keyword evidence="1" id="KW-0285">Flavoprotein</keyword>
<dbReference type="AlphaFoldDB" id="A0A9D1E183"/>
<dbReference type="InterPro" id="IPR037171">
    <property type="entry name" value="NagB/RpiA_transferase-like"/>
</dbReference>
<dbReference type="PANTHER" id="PTHR32332:SF20">
    <property type="entry name" value="2-NITROPROPANE DIOXYGENASE-LIKE PROTEIN"/>
    <property type="match status" value="1"/>
</dbReference>
<organism evidence="4 5">
    <name type="scientific">Candidatus Coprenecus avistercoris</name>
    <dbReference type="NCBI Taxonomy" id="2840730"/>
    <lineage>
        <taxon>Bacteria</taxon>
        <taxon>Pseudomonadati</taxon>
        <taxon>Bacteroidota</taxon>
        <taxon>Bacteroidia</taxon>
        <taxon>Bacteroidales</taxon>
        <taxon>Rikenellaceae</taxon>
        <taxon>Rikenellaceae incertae sedis</taxon>
        <taxon>Candidatus Coprenecus</taxon>
    </lineage>
</organism>
<dbReference type="Gene3D" id="3.20.20.70">
    <property type="entry name" value="Aldolase class I"/>
    <property type="match status" value="1"/>
</dbReference>
<proteinExistence type="predicted"/>
<dbReference type="InterPro" id="IPR013785">
    <property type="entry name" value="Aldolase_TIM"/>
</dbReference>
<protein>
    <submittedName>
        <fullName evidence="4">5-formyltetrahydrofolate cyclo-ligase</fullName>
        <ecNumber evidence="4">6.3.3.2</ecNumber>
    </submittedName>
</protein>
<keyword evidence="4" id="KW-0436">Ligase</keyword>
<evidence type="ECO:0000256" key="2">
    <source>
        <dbReference type="ARBA" id="ARBA00022643"/>
    </source>
</evidence>
<keyword evidence="2" id="KW-0288">FMN</keyword>
<dbReference type="InterPro" id="IPR002698">
    <property type="entry name" value="FTHF_cligase"/>
</dbReference>
<evidence type="ECO:0000313" key="5">
    <source>
        <dbReference type="Proteomes" id="UP000886744"/>
    </source>
</evidence>
<sequence length="505" mass="54163">MESKKELRKLISMRKKQVPLEERRRRSVPVMERLMTLPRFRKAQNILFYWAMQDEVATQDAVLACAAAGKNVFLPVVDGDFLRIRRFSGRAALTPGESYAIPEPVEGSEEVRISDIDLVVVPGVAFDMDGGRMGRGKGFYDRLLAGASDCSQGGPYKVGVCFDFQVVDAVPKEAHDMLMDAVVCESRTEIIRNDNRVCSVFGIRYPIVSGGMVWCSGWRLASAVSAAGGLGLLGAGSMKPELLREHIASCRAATDRPFGVNVPLMSPYAAELMEVVLSEKVPVVFTSAGNPKTWTPRLKDAGVKVAHVVSSSKFAVKCAEVGVDAVVAEGFEAGGHNGREETATMVLVPQVRAAVSLPLLAAGGIVSGAGMAAAFALGAEGVQVGTRFALCRESSANEEFKQLCLGLKEGDTMLALKKVSPTRLIKNDFYAQVQEAEDRGASKEELVELLGRGRARQGIFEGDLSAGELEIGQGVSLISDLPSAADIVRSMVDGYRRAVAGMEVL</sequence>
<reference evidence="4" key="1">
    <citation type="submission" date="2020-10" db="EMBL/GenBank/DDBJ databases">
        <authorList>
            <person name="Gilroy R."/>
        </authorList>
    </citation>
    <scope>NUCLEOTIDE SEQUENCE</scope>
    <source>
        <strain evidence="4">ChiHjej13B12-12457</strain>
    </source>
</reference>
<comment type="caution">
    <text evidence="4">The sequence shown here is derived from an EMBL/GenBank/DDBJ whole genome shotgun (WGS) entry which is preliminary data.</text>
</comment>
<dbReference type="InterPro" id="IPR024185">
    <property type="entry name" value="FTHF_cligase-like_sf"/>
</dbReference>